<feature type="domain" description="Acyltransferase 3" evidence="8">
    <location>
        <begin position="12"/>
        <end position="351"/>
    </location>
</feature>
<reference evidence="9 10" key="1">
    <citation type="submission" date="2019-02" db="EMBL/GenBank/DDBJ databases">
        <title>Shewanella sp. D4-2 isolated from Dokdo Island.</title>
        <authorList>
            <person name="Baek K."/>
        </authorList>
    </citation>
    <scope>NUCLEOTIDE SEQUENCE [LARGE SCALE GENOMIC DNA]</scope>
    <source>
        <strain evidence="9 10">D4-2</strain>
    </source>
</reference>
<feature type="transmembrane region" description="Helical" evidence="7">
    <location>
        <begin position="218"/>
        <end position="236"/>
    </location>
</feature>
<feature type="transmembrane region" description="Helical" evidence="7">
    <location>
        <begin position="88"/>
        <end position="106"/>
    </location>
</feature>
<keyword evidence="10" id="KW-1185">Reference proteome</keyword>
<keyword evidence="4 7" id="KW-0812">Transmembrane</keyword>
<dbReference type="Proteomes" id="UP000291106">
    <property type="component" value="Chromosome"/>
</dbReference>
<name>A0A411PIF7_9GAMM</name>
<accession>A0A411PIF7</accession>
<feature type="transmembrane region" description="Helical" evidence="7">
    <location>
        <begin position="45"/>
        <end position="67"/>
    </location>
</feature>
<dbReference type="EMBL" id="CP036200">
    <property type="protein sequence ID" value="QBF83130.1"/>
    <property type="molecule type" value="Genomic_DNA"/>
</dbReference>
<evidence type="ECO:0000313" key="9">
    <source>
        <dbReference type="EMBL" id="QBF83130.1"/>
    </source>
</evidence>
<dbReference type="AlphaFoldDB" id="A0A411PIF7"/>
<dbReference type="GO" id="GO:0016413">
    <property type="term" value="F:O-acetyltransferase activity"/>
    <property type="evidence" value="ECO:0007669"/>
    <property type="project" value="TreeGrafter"/>
</dbReference>
<dbReference type="PANTHER" id="PTHR40074">
    <property type="entry name" value="O-ACETYLTRANSFERASE WECH"/>
    <property type="match status" value="1"/>
</dbReference>
<sequence length="372" mass="42743">MSAQQRIEHLHSFRGVAIITIVAAHAWSFAIFWTGQLDDSLEWVFAVTEMLFHGSTLFFAIISGLLFTQVLHRKPWRHFYRQKLSKVVLPYIVMSAVMTAMYWQYVSADNPDANMLQVYLNNLLVGKASIQYWYIPVLVVLFALTPLFQWLLNKLSTQPRGIVVAFALTLQPLVITRSPFPDFIEPQTFVYFSGAYLLGMIIGSHYKATLTLIERYQMPIFTIVVISSLALVYGYLVDTWSYGFFSLRESLYYLQKCLLALLILHWLHSWHQPTRQQSNQTPKQLARRQAKPKTKRLLSLCADHAFAIYFIHVVPMGWLIGLAWQTLADHRSPWLIASFGLASLTLSITLSIVISRIIRLLFKQHSSKLIGA</sequence>
<keyword evidence="6 7" id="KW-0472">Membrane</keyword>
<evidence type="ECO:0000313" key="10">
    <source>
        <dbReference type="Proteomes" id="UP000291106"/>
    </source>
</evidence>
<proteinExistence type="inferred from homology"/>
<dbReference type="OrthoDB" id="7579632at2"/>
<dbReference type="Pfam" id="PF01757">
    <property type="entry name" value="Acyl_transf_3"/>
    <property type="match status" value="1"/>
</dbReference>
<evidence type="ECO:0000256" key="7">
    <source>
        <dbReference type="SAM" id="Phobius"/>
    </source>
</evidence>
<keyword evidence="9" id="KW-0808">Transferase</keyword>
<feature type="transmembrane region" description="Helical" evidence="7">
    <location>
        <begin position="132"/>
        <end position="152"/>
    </location>
</feature>
<feature type="transmembrane region" description="Helical" evidence="7">
    <location>
        <begin position="12"/>
        <end position="33"/>
    </location>
</feature>
<dbReference type="PANTHER" id="PTHR40074:SF2">
    <property type="entry name" value="O-ACETYLTRANSFERASE WECH"/>
    <property type="match status" value="1"/>
</dbReference>
<feature type="transmembrane region" description="Helical" evidence="7">
    <location>
        <begin position="188"/>
        <end position="206"/>
    </location>
</feature>
<dbReference type="InterPro" id="IPR002656">
    <property type="entry name" value="Acyl_transf_3_dom"/>
</dbReference>
<comment type="subcellular location">
    <subcellularLocation>
        <location evidence="1">Cell membrane</location>
        <topology evidence="1">Multi-pass membrane protein</topology>
    </subcellularLocation>
</comment>
<evidence type="ECO:0000256" key="4">
    <source>
        <dbReference type="ARBA" id="ARBA00022692"/>
    </source>
</evidence>
<comment type="similarity">
    <text evidence="2">Belongs to the acyltransferase 3 family.</text>
</comment>
<organism evidence="9 10">
    <name type="scientific">Shewanella maritima</name>
    <dbReference type="NCBI Taxonomy" id="2520507"/>
    <lineage>
        <taxon>Bacteria</taxon>
        <taxon>Pseudomonadati</taxon>
        <taxon>Pseudomonadota</taxon>
        <taxon>Gammaproteobacteria</taxon>
        <taxon>Alteromonadales</taxon>
        <taxon>Shewanellaceae</taxon>
        <taxon>Shewanella</taxon>
    </lineage>
</organism>
<evidence type="ECO:0000256" key="2">
    <source>
        <dbReference type="ARBA" id="ARBA00007400"/>
    </source>
</evidence>
<dbReference type="RefSeq" id="WP_130599945.1">
    <property type="nucleotide sequence ID" value="NZ_CP036200.1"/>
</dbReference>
<evidence type="ECO:0000256" key="3">
    <source>
        <dbReference type="ARBA" id="ARBA00022475"/>
    </source>
</evidence>
<evidence type="ECO:0000256" key="1">
    <source>
        <dbReference type="ARBA" id="ARBA00004651"/>
    </source>
</evidence>
<feature type="transmembrane region" description="Helical" evidence="7">
    <location>
        <begin position="251"/>
        <end position="267"/>
    </location>
</feature>
<keyword evidence="9" id="KW-0012">Acyltransferase</keyword>
<dbReference type="GO" id="GO:0005886">
    <property type="term" value="C:plasma membrane"/>
    <property type="evidence" value="ECO:0007669"/>
    <property type="project" value="UniProtKB-SubCell"/>
</dbReference>
<evidence type="ECO:0000256" key="5">
    <source>
        <dbReference type="ARBA" id="ARBA00022989"/>
    </source>
</evidence>
<gene>
    <name evidence="9" type="ORF">EXU30_10810</name>
</gene>
<keyword evidence="3" id="KW-1003">Cell membrane</keyword>
<dbReference type="KEGG" id="smai:EXU30_10810"/>
<evidence type="ECO:0000256" key="6">
    <source>
        <dbReference type="ARBA" id="ARBA00023136"/>
    </source>
</evidence>
<keyword evidence="5 7" id="KW-1133">Transmembrane helix</keyword>
<dbReference type="GO" id="GO:0009246">
    <property type="term" value="P:enterobacterial common antigen biosynthetic process"/>
    <property type="evidence" value="ECO:0007669"/>
    <property type="project" value="TreeGrafter"/>
</dbReference>
<feature type="transmembrane region" description="Helical" evidence="7">
    <location>
        <begin position="334"/>
        <end position="358"/>
    </location>
</feature>
<protein>
    <submittedName>
        <fullName evidence="9">Acyltransferase</fullName>
    </submittedName>
</protein>
<evidence type="ECO:0000259" key="8">
    <source>
        <dbReference type="Pfam" id="PF01757"/>
    </source>
</evidence>
<feature type="transmembrane region" description="Helical" evidence="7">
    <location>
        <begin position="159"/>
        <end position="176"/>
    </location>
</feature>
<feature type="transmembrane region" description="Helical" evidence="7">
    <location>
        <begin position="297"/>
        <end position="322"/>
    </location>
</feature>